<protein>
    <submittedName>
        <fullName evidence="3">Sure-like protein</fullName>
    </submittedName>
</protein>
<accession>A0A0H2ST04</accession>
<gene>
    <name evidence="3" type="ORF">SCHPADRAFT_992347</name>
</gene>
<feature type="compositionally biased region" description="Low complexity" evidence="1">
    <location>
        <begin position="293"/>
        <end position="304"/>
    </location>
</feature>
<proteinExistence type="predicted"/>
<feature type="region of interest" description="Disordered" evidence="1">
    <location>
        <begin position="262"/>
        <end position="304"/>
    </location>
</feature>
<dbReference type="GO" id="GO:0000932">
    <property type="term" value="C:P-body"/>
    <property type="evidence" value="ECO:0007669"/>
    <property type="project" value="TreeGrafter"/>
</dbReference>
<dbReference type="STRING" id="27342.A0A0H2ST04"/>
<feature type="domain" description="Survival protein SurE-like phosphatase/nucleotidase" evidence="2">
    <location>
        <begin position="22"/>
        <end position="248"/>
    </location>
</feature>
<reference evidence="3 4" key="1">
    <citation type="submission" date="2015-04" db="EMBL/GenBank/DDBJ databases">
        <title>Complete genome sequence of Schizopora paradoxa KUC8140, a cosmopolitan wood degrader in East Asia.</title>
        <authorList>
            <consortium name="DOE Joint Genome Institute"/>
            <person name="Min B."/>
            <person name="Park H."/>
            <person name="Jang Y."/>
            <person name="Kim J.-J."/>
            <person name="Kim K.H."/>
            <person name="Pangilinan J."/>
            <person name="Lipzen A."/>
            <person name="Riley R."/>
            <person name="Grigoriev I.V."/>
            <person name="Spatafora J.W."/>
            <person name="Choi I.-G."/>
        </authorList>
    </citation>
    <scope>NUCLEOTIDE SEQUENCE [LARGE SCALE GENOMIC DNA]</scope>
    <source>
        <strain evidence="3 4">KUC8140</strain>
    </source>
</reference>
<dbReference type="InterPro" id="IPR036523">
    <property type="entry name" value="SurE-like_sf"/>
</dbReference>
<dbReference type="PANTHER" id="PTHR47551:SF1">
    <property type="entry name" value="TUBULIN--TYROSINE LIGASE PBY1-RELATED"/>
    <property type="match status" value="1"/>
</dbReference>
<dbReference type="Gene3D" id="3.40.1210.10">
    <property type="entry name" value="Survival protein SurE-like phosphatase/nucleotidase"/>
    <property type="match status" value="1"/>
</dbReference>
<dbReference type="InterPro" id="IPR002828">
    <property type="entry name" value="SurE-like_Pase/nucleotidase"/>
</dbReference>
<dbReference type="EMBL" id="KQ085883">
    <property type="protein sequence ID" value="KLO20266.1"/>
    <property type="molecule type" value="Genomic_DNA"/>
</dbReference>
<dbReference type="InParanoid" id="A0A0H2ST04"/>
<organism evidence="3 4">
    <name type="scientific">Schizopora paradoxa</name>
    <dbReference type="NCBI Taxonomy" id="27342"/>
    <lineage>
        <taxon>Eukaryota</taxon>
        <taxon>Fungi</taxon>
        <taxon>Dikarya</taxon>
        <taxon>Basidiomycota</taxon>
        <taxon>Agaricomycotina</taxon>
        <taxon>Agaricomycetes</taxon>
        <taxon>Hymenochaetales</taxon>
        <taxon>Schizoporaceae</taxon>
        <taxon>Schizopora</taxon>
    </lineage>
</organism>
<dbReference type="NCBIfam" id="TIGR00087">
    <property type="entry name" value="surE"/>
    <property type="match status" value="1"/>
</dbReference>
<keyword evidence="4" id="KW-1185">Reference proteome</keyword>
<evidence type="ECO:0000259" key="2">
    <source>
        <dbReference type="Pfam" id="PF01975"/>
    </source>
</evidence>
<feature type="compositionally biased region" description="Polar residues" evidence="1">
    <location>
        <begin position="282"/>
        <end position="292"/>
    </location>
</feature>
<evidence type="ECO:0000313" key="3">
    <source>
        <dbReference type="EMBL" id="KLO20266.1"/>
    </source>
</evidence>
<dbReference type="OrthoDB" id="202825at2759"/>
<dbReference type="InterPro" id="IPR027746">
    <property type="entry name" value="TTL"/>
</dbReference>
<dbReference type="PANTHER" id="PTHR47551">
    <property type="entry name" value="TUBULIN--TYROSINE LIGASE PBY1-RELATED"/>
    <property type="match status" value="1"/>
</dbReference>
<dbReference type="Proteomes" id="UP000053477">
    <property type="component" value="Unassembled WGS sequence"/>
</dbReference>
<dbReference type="GO" id="GO:0016787">
    <property type="term" value="F:hydrolase activity"/>
    <property type="evidence" value="ECO:0007669"/>
    <property type="project" value="InterPro"/>
</dbReference>
<sequence length="374" mass="40344">MSATSIDIRKEDKANGPKRLRVLLTNDDGPPGLDSPYIYGFAQRLVKNFDWDVKVVIPNAQKSWIGKAFHIKEVVRGSFYYPTGQHGVGESTSSSRPLKHEEGEFTEWILLDGTPATCTNIGLHNLFKDEIDLVISGPNLGRNSSTAFALSSGTIGAALSGALSGIRAIAVSYGTVKRPVPSELHEHAHDLSCRIIARLLASWPQPSEHGYDSTPELYNINIPMVDELLPERGGMRVVWTNMWRSRYGKLFKAIQEPSVAKSGASASDVQAGGPDAAESTEKTAQSTMQREPSNAGSSANSTSNSLTFKFAPDAEFQHLISPPLEHLPVGSDGWAIAQNWASVTPLCASFAEPGGVDFAGEFELDGMGAKPHKL</sequence>
<dbReference type="SUPFAM" id="SSF64167">
    <property type="entry name" value="SurE-like"/>
    <property type="match status" value="1"/>
</dbReference>
<dbReference type="Pfam" id="PF01975">
    <property type="entry name" value="SurE"/>
    <property type="match status" value="1"/>
</dbReference>
<evidence type="ECO:0000313" key="4">
    <source>
        <dbReference type="Proteomes" id="UP000053477"/>
    </source>
</evidence>
<dbReference type="AlphaFoldDB" id="A0A0H2ST04"/>
<evidence type="ECO:0000256" key="1">
    <source>
        <dbReference type="SAM" id="MobiDB-lite"/>
    </source>
</evidence>
<name>A0A0H2ST04_9AGAM</name>